<keyword evidence="2" id="KW-0812">Transmembrane</keyword>
<protein>
    <submittedName>
        <fullName evidence="3">Uncharacterized protein</fullName>
    </submittedName>
</protein>
<keyword evidence="4" id="KW-1185">Reference proteome</keyword>
<dbReference type="AlphaFoldDB" id="A0A6A6QXL8"/>
<evidence type="ECO:0000313" key="4">
    <source>
        <dbReference type="Proteomes" id="UP000799750"/>
    </source>
</evidence>
<feature type="transmembrane region" description="Helical" evidence="2">
    <location>
        <begin position="192"/>
        <end position="215"/>
    </location>
</feature>
<proteinExistence type="predicted"/>
<feature type="compositionally biased region" description="Polar residues" evidence="1">
    <location>
        <begin position="1"/>
        <end position="13"/>
    </location>
</feature>
<feature type="transmembrane region" description="Helical" evidence="2">
    <location>
        <begin position="82"/>
        <end position="105"/>
    </location>
</feature>
<feature type="transmembrane region" description="Helical" evidence="2">
    <location>
        <begin position="729"/>
        <end position="749"/>
    </location>
</feature>
<feature type="region of interest" description="Disordered" evidence="1">
    <location>
        <begin position="1"/>
        <end position="20"/>
    </location>
</feature>
<dbReference type="Proteomes" id="UP000799750">
    <property type="component" value="Unassembled WGS sequence"/>
</dbReference>
<keyword evidence="2" id="KW-1133">Transmembrane helix</keyword>
<dbReference type="OrthoDB" id="3912677at2759"/>
<evidence type="ECO:0000313" key="3">
    <source>
        <dbReference type="EMBL" id="KAF2496882.1"/>
    </source>
</evidence>
<dbReference type="InterPro" id="IPR021840">
    <property type="entry name" value="DUF3433"/>
</dbReference>
<dbReference type="PANTHER" id="PTHR37544">
    <property type="entry name" value="SPRAY-RELATED"/>
    <property type="match status" value="1"/>
</dbReference>
<keyword evidence="2" id="KW-0472">Membrane</keyword>
<evidence type="ECO:0000256" key="1">
    <source>
        <dbReference type="SAM" id="MobiDB-lite"/>
    </source>
</evidence>
<organism evidence="3 4">
    <name type="scientific">Lophium mytilinum</name>
    <dbReference type="NCBI Taxonomy" id="390894"/>
    <lineage>
        <taxon>Eukaryota</taxon>
        <taxon>Fungi</taxon>
        <taxon>Dikarya</taxon>
        <taxon>Ascomycota</taxon>
        <taxon>Pezizomycotina</taxon>
        <taxon>Dothideomycetes</taxon>
        <taxon>Pleosporomycetidae</taxon>
        <taxon>Mytilinidiales</taxon>
        <taxon>Mytilinidiaceae</taxon>
        <taxon>Lophium</taxon>
    </lineage>
</organism>
<dbReference type="Pfam" id="PF11915">
    <property type="entry name" value="DUF3433"/>
    <property type="match status" value="2"/>
</dbReference>
<sequence length="1264" mass="137596">MVSSSPLSNNTPPGNLEQPILRAPPIQSRRAHADGSPKNVSNVSATTLGSIELHEIEVLPILDAPSSQGAYPNKVKPWTPILLLRVSLYGFAAIYVVFITALALLQAFDRKNGGLVTTSQNLHYLWTYGPTFVLTLVAAVWDQVEYRTKQTLPWAKLHQGKSPASETLLIDYISQAQTVTLWKSLKARHFPVVLATIGGLLLKLLIVVSTGLFSLQQGFEVHQASLLAADKFDPSAWNRTSDDPVPAMFAYAVNGLNMSYPPGTTDHYAIPTLRLADSVIGSADRNITTTTKAFLGDLDCERGNLSFFYLPRNLSIHTLGPDIIVQSPSCQVDRTFWPDDNFSVTGGGGENFFFGTNTLVNCSNSSSELDRARMVVAVGSIKLHYGTSKLPLSANNVTVYVCKVHNYFRDANVIIDTAGSVLHMNTSVPSNSSGVYTVPVSSREMAQYFQSSIHVAFTQTKGVWLPMKDVLTDIIRPPSLDNLEDGNVTIGGEQYKVRFGSLFQLYTDVYKPESTDKILDPVSLLPNLRGLYSLVTAQIAKENLMIPTTASSSGTIRTVQQRLRVRGLPLYWMFAILSILFAISVCLDAIVSRGAVSRDPGSIGGLSTILARSRALENILSYKGFASISSLRRSLLGRSCQSTMDPAKVPHRFEINLAASEPAAAAISPQPLWEEDRVEWWHPMSLSPGFKTTVIAFLGTLVLALEVLYQKSAKSNGLAYVDDKSDLRYSWLYLPGATMLTTSILTGMVDSTSKIFLPYHKLRQGPATSRACLYTNENSQMAISSLFNSVSHRHWSIFATTLATIFAFPLTIVSSGLYSTKVVATTKDAIFSVDSTINFATESIPFLTVQKRLDTASLVVAMILERNLSSPLWTYGEFAFPEMSFKTLDGSNNASEITSPLANSSVVVSTPAWNSSLDCEFIPEAKRHITVSNSSTPGSEIDVYVQLTESAECNSSNENLLITNGDDGNVISRDYHGSSGFKYTSPACPYLVFALGELAFSNTSNVGLSVIACRADMTQTQVNATMELPSLRILAVSPGAQQPISLSQPQTGTIAFDTSINVPAFANTGPLLSLVYASTTDAFFSAIFAQNPNLTLSDLTGAANTPRFAAALNKIWKTVYPQLANNVVRTARSSPNATTPTPETLTGILIQHNRSRLLQSAISTRILEGLLSLIALCIAVSFWSMRVREVLPKNPCSIAAAASLVAGSDMLKRIPRGAEWCDDKQLRENGVLEGVLLSMGWWDDARQRGRRRFGVGIGKAEWAR</sequence>
<evidence type="ECO:0000256" key="2">
    <source>
        <dbReference type="SAM" id="Phobius"/>
    </source>
</evidence>
<feature type="transmembrane region" description="Helical" evidence="2">
    <location>
        <begin position="125"/>
        <end position="141"/>
    </location>
</feature>
<dbReference type="PANTHER" id="PTHR37544:SF1">
    <property type="entry name" value="PHOSPHORIBOSYLAMINOIMIDAZOLE-SUCCINOCARBOXAMIDE SYNTHASE"/>
    <property type="match status" value="1"/>
</dbReference>
<feature type="transmembrane region" description="Helical" evidence="2">
    <location>
        <begin position="570"/>
        <end position="591"/>
    </location>
</feature>
<accession>A0A6A6QXL8</accession>
<feature type="transmembrane region" description="Helical" evidence="2">
    <location>
        <begin position="795"/>
        <end position="818"/>
    </location>
</feature>
<name>A0A6A6QXL8_9PEZI</name>
<gene>
    <name evidence="3" type="ORF">BU16DRAFT_607587</name>
</gene>
<dbReference type="EMBL" id="MU004187">
    <property type="protein sequence ID" value="KAF2496882.1"/>
    <property type="molecule type" value="Genomic_DNA"/>
</dbReference>
<feature type="transmembrane region" description="Helical" evidence="2">
    <location>
        <begin position="690"/>
        <end position="709"/>
    </location>
</feature>
<feature type="transmembrane region" description="Helical" evidence="2">
    <location>
        <begin position="1166"/>
        <end position="1185"/>
    </location>
</feature>
<reference evidence="3" key="1">
    <citation type="journal article" date="2020" name="Stud. Mycol.">
        <title>101 Dothideomycetes genomes: a test case for predicting lifestyles and emergence of pathogens.</title>
        <authorList>
            <person name="Haridas S."/>
            <person name="Albert R."/>
            <person name="Binder M."/>
            <person name="Bloem J."/>
            <person name="Labutti K."/>
            <person name="Salamov A."/>
            <person name="Andreopoulos B."/>
            <person name="Baker S."/>
            <person name="Barry K."/>
            <person name="Bills G."/>
            <person name="Bluhm B."/>
            <person name="Cannon C."/>
            <person name="Castanera R."/>
            <person name="Culley D."/>
            <person name="Daum C."/>
            <person name="Ezra D."/>
            <person name="Gonzalez J."/>
            <person name="Henrissat B."/>
            <person name="Kuo A."/>
            <person name="Liang C."/>
            <person name="Lipzen A."/>
            <person name="Lutzoni F."/>
            <person name="Magnuson J."/>
            <person name="Mondo S."/>
            <person name="Nolan M."/>
            <person name="Ohm R."/>
            <person name="Pangilinan J."/>
            <person name="Park H.-J."/>
            <person name="Ramirez L."/>
            <person name="Alfaro M."/>
            <person name="Sun H."/>
            <person name="Tritt A."/>
            <person name="Yoshinaga Y."/>
            <person name="Zwiers L.-H."/>
            <person name="Turgeon B."/>
            <person name="Goodwin S."/>
            <person name="Spatafora J."/>
            <person name="Crous P."/>
            <person name="Grigoriev I."/>
        </authorList>
    </citation>
    <scope>NUCLEOTIDE SEQUENCE</scope>
    <source>
        <strain evidence="3">CBS 269.34</strain>
    </source>
</reference>